<dbReference type="InterPro" id="IPR017900">
    <property type="entry name" value="4Fe4S_Fe_S_CS"/>
</dbReference>
<keyword evidence="6" id="KW-1185">Reference proteome</keyword>
<evidence type="ECO:0000313" key="6">
    <source>
        <dbReference type="Proteomes" id="UP000253034"/>
    </source>
</evidence>
<proteinExistence type="predicted"/>
<sequence>MQIAVLSGKGGTGKTFVSVNLAYANGKSIYIDCDVEEPNGRLFFKPQEKHLEKVNTMIPKVDANKCTGCRKCVEFCKFNALAYIKNKLLVFPELCHACKGCVMLCPQKALSQSGRHIGCIEYGKAGEVEVITGILNTGEATGVPIIRKLLSIMHGWAADQANDRSALPKDRHVIVDCPPGSACSVMESIRDADFCLMVAEPTVFGLHNLDMVYRLVKLFGKPHALVINKDMGDIGLIEKYCSDKDIRVIASIPYASDIALANSKGLVAAEEYERYLGLFKGILDNIELEVCHEADCHIER</sequence>
<dbReference type="InterPro" id="IPR017896">
    <property type="entry name" value="4Fe4S_Fe-S-bd"/>
</dbReference>
<dbReference type="Gene3D" id="3.30.70.20">
    <property type="match status" value="1"/>
</dbReference>
<evidence type="ECO:0000313" key="5">
    <source>
        <dbReference type="EMBL" id="RCX17909.1"/>
    </source>
</evidence>
<dbReference type="AlphaFoldDB" id="A0A369B8Q3"/>
<dbReference type="GO" id="GO:0051536">
    <property type="term" value="F:iron-sulfur cluster binding"/>
    <property type="evidence" value="ECO:0007669"/>
    <property type="project" value="UniProtKB-KW"/>
</dbReference>
<keyword evidence="2" id="KW-0408">Iron</keyword>
<reference evidence="5 6" key="1">
    <citation type="submission" date="2018-07" db="EMBL/GenBank/DDBJ databases">
        <title>Genomic Encyclopedia of Type Strains, Phase IV (KMG-IV): sequencing the most valuable type-strain genomes for metagenomic binning, comparative biology and taxonomic classification.</title>
        <authorList>
            <person name="Goeker M."/>
        </authorList>
    </citation>
    <scope>NUCLEOTIDE SEQUENCE [LARGE SCALE GENOMIC DNA]</scope>
    <source>
        <strain evidence="5 6">DSM 27016</strain>
    </source>
</reference>
<dbReference type="SUPFAM" id="SSF52540">
    <property type="entry name" value="P-loop containing nucleoside triphosphate hydrolases"/>
    <property type="match status" value="1"/>
</dbReference>
<keyword evidence="3" id="KW-0411">Iron-sulfur</keyword>
<evidence type="ECO:0000256" key="3">
    <source>
        <dbReference type="ARBA" id="ARBA00023014"/>
    </source>
</evidence>
<feature type="domain" description="4Fe-4S ferredoxin-type" evidence="4">
    <location>
        <begin position="57"/>
        <end position="86"/>
    </location>
</feature>
<evidence type="ECO:0000259" key="4">
    <source>
        <dbReference type="PROSITE" id="PS51379"/>
    </source>
</evidence>
<dbReference type="SUPFAM" id="SSF54862">
    <property type="entry name" value="4Fe-4S ferredoxins"/>
    <property type="match status" value="1"/>
</dbReference>
<organism evidence="5 6">
    <name type="scientific">Anaerobacterium chartisolvens</name>
    <dbReference type="NCBI Taxonomy" id="1297424"/>
    <lineage>
        <taxon>Bacteria</taxon>
        <taxon>Bacillati</taxon>
        <taxon>Bacillota</taxon>
        <taxon>Clostridia</taxon>
        <taxon>Eubacteriales</taxon>
        <taxon>Oscillospiraceae</taxon>
        <taxon>Anaerobacterium</taxon>
    </lineage>
</organism>
<dbReference type="RefSeq" id="WP_114297054.1">
    <property type="nucleotide sequence ID" value="NZ_QPJT01000006.1"/>
</dbReference>
<dbReference type="PROSITE" id="PS51379">
    <property type="entry name" value="4FE4S_FER_2"/>
    <property type="match status" value="2"/>
</dbReference>
<name>A0A369B8Q3_9FIRM</name>
<dbReference type="GO" id="GO:0046872">
    <property type="term" value="F:metal ion binding"/>
    <property type="evidence" value="ECO:0007669"/>
    <property type="project" value="UniProtKB-KW"/>
</dbReference>
<protein>
    <submittedName>
        <fullName evidence="5">MinD superfamily P-loop ATPase</fullName>
    </submittedName>
</protein>
<dbReference type="Pfam" id="PF01656">
    <property type="entry name" value="CbiA"/>
    <property type="match status" value="1"/>
</dbReference>
<dbReference type="OrthoDB" id="9778602at2"/>
<dbReference type="PANTHER" id="PTHR43063:SF1">
    <property type="entry name" value="4FE-4S CLUSTER CONTAINING PARA FAMILY ATPASE PROTEIN"/>
    <property type="match status" value="1"/>
</dbReference>
<gene>
    <name evidence="5" type="ORF">DFR58_10677</name>
</gene>
<dbReference type="Pfam" id="PF00037">
    <property type="entry name" value="Fer4"/>
    <property type="match status" value="1"/>
</dbReference>
<dbReference type="PANTHER" id="PTHR43063">
    <property type="entry name" value="4FE-4S CLUSTER CONTAINING PARA FAMILY ATPASE PROTEIN"/>
    <property type="match status" value="1"/>
</dbReference>
<accession>A0A369B8Q3</accession>
<dbReference type="InterPro" id="IPR002586">
    <property type="entry name" value="CobQ/CobB/MinD/ParA_Nub-bd_dom"/>
</dbReference>
<dbReference type="EMBL" id="QPJT01000006">
    <property type="protein sequence ID" value="RCX17909.1"/>
    <property type="molecule type" value="Genomic_DNA"/>
</dbReference>
<evidence type="ECO:0000256" key="2">
    <source>
        <dbReference type="ARBA" id="ARBA00023004"/>
    </source>
</evidence>
<dbReference type="InterPro" id="IPR027417">
    <property type="entry name" value="P-loop_NTPase"/>
</dbReference>
<evidence type="ECO:0000256" key="1">
    <source>
        <dbReference type="ARBA" id="ARBA00022723"/>
    </source>
</evidence>
<dbReference type="Gene3D" id="3.40.50.300">
    <property type="entry name" value="P-loop containing nucleotide triphosphate hydrolases"/>
    <property type="match status" value="2"/>
</dbReference>
<dbReference type="PROSITE" id="PS00198">
    <property type="entry name" value="4FE4S_FER_1"/>
    <property type="match status" value="1"/>
</dbReference>
<keyword evidence="1" id="KW-0479">Metal-binding</keyword>
<comment type="caution">
    <text evidence="5">The sequence shown here is derived from an EMBL/GenBank/DDBJ whole genome shotgun (WGS) entry which is preliminary data.</text>
</comment>
<dbReference type="Proteomes" id="UP000253034">
    <property type="component" value="Unassembled WGS sequence"/>
</dbReference>
<feature type="domain" description="4Fe-4S ferredoxin-type" evidence="4">
    <location>
        <begin position="87"/>
        <end position="115"/>
    </location>
</feature>